<dbReference type="WBParaSite" id="ACRNAN_scaffold4307.g29408.t1">
    <property type="protein sequence ID" value="ACRNAN_scaffold4307.g29408.t1"/>
    <property type="gene ID" value="ACRNAN_scaffold4307.g29408"/>
</dbReference>
<dbReference type="AlphaFoldDB" id="A0A914DWS2"/>
<sequence length="91" mass="10219">MANYPQEDECESNFGTCMNESKCDFNAGQLVTPQSCEMISPEFKCCMNFHKISLNEIKSLENNCGCDPSPQLNNATCDTWRNKTLPLGTKK</sequence>
<dbReference type="Proteomes" id="UP000887540">
    <property type="component" value="Unplaced"/>
</dbReference>
<evidence type="ECO:0000313" key="1">
    <source>
        <dbReference type="Proteomes" id="UP000887540"/>
    </source>
</evidence>
<accession>A0A914DWS2</accession>
<organism evidence="1 2">
    <name type="scientific">Acrobeloides nanus</name>
    <dbReference type="NCBI Taxonomy" id="290746"/>
    <lineage>
        <taxon>Eukaryota</taxon>
        <taxon>Metazoa</taxon>
        <taxon>Ecdysozoa</taxon>
        <taxon>Nematoda</taxon>
        <taxon>Chromadorea</taxon>
        <taxon>Rhabditida</taxon>
        <taxon>Tylenchina</taxon>
        <taxon>Cephalobomorpha</taxon>
        <taxon>Cephaloboidea</taxon>
        <taxon>Cephalobidae</taxon>
        <taxon>Acrobeloides</taxon>
    </lineage>
</organism>
<reference evidence="2" key="1">
    <citation type="submission" date="2022-11" db="UniProtKB">
        <authorList>
            <consortium name="WormBaseParasite"/>
        </authorList>
    </citation>
    <scope>IDENTIFICATION</scope>
</reference>
<protein>
    <submittedName>
        <fullName evidence="2">Uncharacterized protein</fullName>
    </submittedName>
</protein>
<keyword evidence="1" id="KW-1185">Reference proteome</keyword>
<name>A0A914DWS2_9BILA</name>
<evidence type="ECO:0000313" key="2">
    <source>
        <dbReference type="WBParaSite" id="ACRNAN_scaffold4307.g29408.t1"/>
    </source>
</evidence>
<proteinExistence type="predicted"/>